<accession>A0A0H5P979</accession>
<evidence type="ECO:0000313" key="2">
    <source>
        <dbReference type="EMBL" id="CRY79121.1"/>
    </source>
</evidence>
<dbReference type="KEGG" id="nfr:ERS450000_03333"/>
<evidence type="ECO:0000313" key="3">
    <source>
        <dbReference type="Proteomes" id="UP000057820"/>
    </source>
</evidence>
<dbReference type="SUPFAM" id="SSF53335">
    <property type="entry name" value="S-adenosyl-L-methionine-dependent methyltransferases"/>
    <property type="match status" value="1"/>
</dbReference>
<dbReference type="CDD" id="cd02440">
    <property type="entry name" value="AdoMet_MTases"/>
    <property type="match status" value="1"/>
</dbReference>
<dbReference type="RefSeq" id="WP_060593133.1">
    <property type="nucleotide sequence ID" value="NZ_CP031418.1"/>
</dbReference>
<dbReference type="GO" id="GO:0008757">
    <property type="term" value="F:S-adenosylmethionine-dependent methyltransferase activity"/>
    <property type="evidence" value="ECO:0007669"/>
    <property type="project" value="InterPro"/>
</dbReference>
<dbReference type="Gene3D" id="3.40.50.150">
    <property type="entry name" value="Vaccinia Virus protein VP39"/>
    <property type="match status" value="1"/>
</dbReference>
<gene>
    <name evidence="2" type="primary">rebM_2</name>
    <name evidence="2" type="ORF">ERS450000_03333</name>
</gene>
<feature type="domain" description="Methyltransferase type 11" evidence="1">
    <location>
        <begin position="41"/>
        <end position="134"/>
    </location>
</feature>
<keyword evidence="2" id="KW-0808">Transferase</keyword>
<dbReference type="InterPro" id="IPR013216">
    <property type="entry name" value="Methyltransf_11"/>
</dbReference>
<dbReference type="EC" id="2.1.1.-" evidence="2"/>
<name>A0A0H5P979_NOCFR</name>
<dbReference type="GO" id="GO:0032259">
    <property type="term" value="P:methylation"/>
    <property type="evidence" value="ECO:0007669"/>
    <property type="project" value="UniProtKB-KW"/>
</dbReference>
<sequence>MNTFLDPAASTAYDRRATRLLTRFYDRVAAEVDAPPGARLLDVGTGPGRLLARIARRRPDLVLAGADLSPHMIELATRRAPGARLAVADVADLPFPDGSLDYVVSTLSMHEWPDLPAAAAELARVLAPGGRLVVYDFRFVRTAPALTALRSVFGTVERAPLSWFSLFTRITARPGGA</sequence>
<evidence type="ECO:0000259" key="1">
    <source>
        <dbReference type="Pfam" id="PF08241"/>
    </source>
</evidence>
<proteinExistence type="predicted"/>
<dbReference type="Pfam" id="PF08241">
    <property type="entry name" value="Methyltransf_11"/>
    <property type="match status" value="1"/>
</dbReference>
<organism evidence="2 3">
    <name type="scientific">Nocardia farcinica</name>
    <dbReference type="NCBI Taxonomy" id="37329"/>
    <lineage>
        <taxon>Bacteria</taxon>
        <taxon>Bacillati</taxon>
        <taxon>Actinomycetota</taxon>
        <taxon>Actinomycetes</taxon>
        <taxon>Mycobacteriales</taxon>
        <taxon>Nocardiaceae</taxon>
        <taxon>Nocardia</taxon>
    </lineage>
</organism>
<reference evidence="3" key="1">
    <citation type="submission" date="2015-03" db="EMBL/GenBank/DDBJ databases">
        <authorList>
            <consortium name="Pathogen Informatics"/>
        </authorList>
    </citation>
    <scope>NUCLEOTIDE SEQUENCE [LARGE SCALE GENOMIC DNA]</scope>
    <source>
        <strain evidence="3">NCTC11134</strain>
    </source>
</reference>
<dbReference type="Proteomes" id="UP000057820">
    <property type="component" value="Chromosome 1"/>
</dbReference>
<dbReference type="InterPro" id="IPR029063">
    <property type="entry name" value="SAM-dependent_MTases_sf"/>
</dbReference>
<dbReference type="EMBL" id="LN868938">
    <property type="protein sequence ID" value="CRY79121.1"/>
    <property type="molecule type" value="Genomic_DNA"/>
</dbReference>
<dbReference type="PANTHER" id="PTHR43591">
    <property type="entry name" value="METHYLTRANSFERASE"/>
    <property type="match status" value="1"/>
</dbReference>
<dbReference type="AlphaFoldDB" id="A0A0H5P979"/>
<protein>
    <submittedName>
        <fullName evidence="2">Rebeccamycin O-methyltransferase</fullName>
        <ecNumber evidence="2">2.1.1.-</ecNumber>
    </submittedName>
</protein>
<keyword evidence="2" id="KW-0489">Methyltransferase</keyword>